<dbReference type="EMBL" id="DS027054">
    <property type="protein sequence ID" value="EAW10194.1"/>
    <property type="molecule type" value="Genomic_DNA"/>
</dbReference>
<dbReference type="InterPro" id="IPR008862">
    <property type="entry name" value="Tcp11"/>
</dbReference>
<name>A1CH39_ASPCL</name>
<reference evidence="2 3" key="1">
    <citation type="journal article" date="2008" name="PLoS Genet.">
        <title>Genomic islands in the pathogenic filamentous fungus Aspergillus fumigatus.</title>
        <authorList>
            <person name="Fedorova N.D."/>
            <person name="Khaldi N."/>
            <person name="Joardar V.S."/>
            <person name="Maiti R."/>
            <person name="Amedeo P."/>
            <person name="Anderson M.J."/>
            <person name="Crabtree J."/>
            <person name="Silva J.C."/>
            <person name="Badger J.H."/>
            <person name="Albarraq A."/>
            <person name="Angiuoli S."/>
            <person name="Bussey H."/>
            <person name="Bowyer P."/>
            <person name="Cotty P.J."/>
            <person name="Dyer P.S."/>
            <person name="Egan A."/>
            <person name="Galens K."/>
            <person name="Fraser-Liggett C.M."/>
            <person name="Haas B.J."/>
            <person name="Inman J.M."/>
            <person name="Kent R."/>
            <person name="Lemieux S."/>
            <person name="Malavazi I."/>
            <person name="Orvis J."/>
            <person name="Roemer T."/>
            <person name="Ronning C.M."/>
            <person name="Sundaram J.P."/>
            <person name="Sutton G."/>
            <person name="Turner G."/>
            <person name="Venter J.C."/>
            <person name="White O.R."/>
            <person name="Whitty B.R."/>
            <person name="Youngman P."/>
            <person name="Wolfe K.H."/>
            <person name="Goldman G.H."/>
            <person name="Wortman J.R."/>
            <person name="Jiang B."/>
            <person name="Denning D.W."/>
            <person name="Nierman W.C."/>
        </authorList>
    </citation>
    <scope>NUCLEOTIDE SEQUENCE [LARGE SCALE GENOMIC DNA]</scope>
    <source>
        <strain evidence="3">ATCC 1007 / CBS 513.65 / DSM 816 / NCTC 3887 / NRRL 1</strain>
    </source>
</reference>
<dbReference type="PANTHER" id="PTHR12832:SF11">
    <property type="entry name" value="LD23868P"/>
    <property type="match status" value="1"/>
</dbReference>
<dbReference type="RefSeq" id="XP_001271620.1">
    <property type="nucleotide sequence ID" value="XM_001271619.1"/>
</dbReference>
<dbReference type="eggNOG" id="KOG1981">
    <property type="taxonomic scope" value="Eukaryota"/>
</dbReference>
<comment type="similarity">
    <text evidence="1">Belongs to the TCP11 family.</text>
</comment>
<keyword evidence="3" id="KW-1185">Reference proteome</keyword>
<dbReference type="Proteomes" id="UP000006701">
    <property type="component" value="Unassembled WGS sequence"/>
</dbReference>
<dbReference type="AlphaFoldDB" id="A1CH39"/>
<accession>A1CH39</accession>
<evidence type="ECO:0000256" key="1">
    <source>
        <dbReference type="ARBA" id="ARBA00010954"/>
    </source>
</evidence>
<sequence length="561" mass="64310">MSGQWIALLAITYNPRHTDPCGMRQATPQTPTPPSSEAMKIPRTLGLSAKQHKLLLGAKRYPPVTKRTLSELDLPCIMSNINLRMDANFDRDLHFKPDLDGEKGKRKRKEAGDYWDAMGAEISIYAFWASQTNETTDNDQQDEQLQAFEPRLPAMFKTLQDVLKTLVPERDHPSVMENLEVGLLMQQIRKGVLNMVGVAKWLASLLKTHCAPMRDEWADRMVEQITSGSESQDSMEIVRGLQTLFAILEAMKLDVANHQIRAFRVLLIEDTVPFLQEYFRSKIARDNFRVEASRLWYLDIREQELRNVERGEHADSFFPILLLFQGLTDTLLQFHSPREGFPETFVFDSDRLWQLRSCLQNLITLDICWFIFESYIHTQKRYLSAPAQTYASFRSRIGSLMEENEDCPRGSARWVKNVRGIALEIARFACAACCGDSMVLDAVIAPIEATLEWHLSNESSELFQYFQNSLRQKLLASTFVFAKKYLNMSPLAICESQRSYTHSTSQQHYDMERISMRLAHIGVLHWRVWAPILYVRESMSPTDVADSPIAADHGHPEVAPA</sequence>
<dbReference type="KEGG" id="act:ACLA_046600"/>
<protein>
    <submittedName>
        <fullName evidence="2">cAMP-mediated signaling protein Sok1, putative</fullName>
    </submittedName>
</protein>
<evidence type="ECO:0000313" key="3">
    <source>
        <dbReference type="Proteomes" id="UP000006701"/>
    </source>
</evidence>
<dbReference type="HOGENOM" id="CLU_016970_2_1_1"/>
<proteinExistence type="inferred from homology"/>
<evidence type="ECO:0000313" key="2">
    <source>
        <dbReference type="EMBL" id="EAW10194.1"/>
    </source>
</evidence>
<dbReference type="OMA" id="LHWRVWS"/>
<dbReference type="OrthoDB" id="276323at2759"/>
<dbReference type="GeneID" id="4704397"/>
<dbReference type="GO" id="GO:0010737">
    <property type="term" value="P:protein kinase A signaling"/>
    <property type="evidence" value="ECO:0007669"/>
    <property type="project" value="TreeGrafter"/>
</dbReference>
<dbReference type="VEuPathDB" id="FungiDB:ACLA_046600"/>
<dbReference type="Pfam" id="PF05794">
    <property type="entry name" value="Tcp11"/>
    <property type="match status" value="1"/>
</dbReference>
<gene>
    <name evidence="2" type="ORF">ACLA_046600</name>
</gene>
<organism evidence="2 3">
    <name type="scientific">Aspergillus clavatus (strain ATCC 1007 / CBS 513.65 / DSM 816 / NCTC 3887 / NRRL 1 / QM 1276 / 107)</name>
    <dbReference type="NCBI Taxonomy" id="344612"/>
    <lineage>
        <taxon>Eukaryota</taxon>
        <taxon>Fungi</taxon>
        <taxon>Dikarya</taxon>
        <taxon>Ascomycota</taxon>
        <taxon>Pezizomycotina</taxon>
        <taxon>Eurotiomycetes</taxon>
        <taxon>Eurotiomycetidae</taxon>
        <taxon>Eurotiales</taxon>
        <taxon>Aspergillaceae</taxon>
        <taxon>Aspergillus</taxon>
        <taxon>Aspergillus subgen. Fumigati</taxon>
    </lineage>
</organism>
<dbReference type="PANTHER" id="PTHR12832">
    <property type="entry name" value="TESTIS-SPECIFIC PROTEIN PBS13 T-COMPLEX 11"/>
    <property type="match status" value="1"/>
</dbReference>